<name>A0AAP8LV55_LACRH</name>
<sequence>MVKKGRWQKGEDELRIVIRAVNACGSVAAVILPGINRYWRRCFGIANEGGNTAWPSLDDIFGGQGTAFFEFSLCRFWLKSDDEEAFSCEVGKN</sequence>
<dbReference type="RefSeq" id="WP_005709607.1">
    <property type="nucleotide sequence ID" value="NZ_CACRTK010000055.1"/>
</dbReference>
<proteinExistence type="predicted"/>
<dbReference type="EMBL" id="PKJX01000007">
    <property type="protein sequence ID" value="PLA55754.1"/>
    <property type="molecule type" value="Genomic_DNA"/>
</dbReference>
<protein>
    <submittedName>
        <fullName evidence="1">Uncharacterized protein</fullName>
    </submittedName>
</protein>
<gene>
    <name evidence="1" type="ORF">CYJ91_12080</name>
</gene>
<dbReference type="Proteomes" id="UP000234212">
    <property type="component" value="Unassembled WGS sequence"/>
</dbReference>
<dbReference type="AlphaFoldDB" id="A0AAP8LV55"/>
<reference evidence="1 2" key="1">
    <citation type="submission" date="2017-12" db="EMBL/GenBank/DDBJ databases">
        <title>Phylogenetic diversity of female urinary microbiome.</title>
        <authorList>
            <person name="Thomas-White K."/>
            <person name="Wolfe A.J."/>
        </authorList>
    </citation>
    <scope>NUCLEOTIDE SEQUENCE [LARGE SCALE GENOMIC DNA]</scope>
    <source>
        <strain evidence="1 2">UMB0004</strain>
    </source>
</reference>
<organism evidence="1 2">
    <name type="scientific">Lacticaseibacillus rhamnosus</name>
    <name type="common">Lactobacillus rhamnosus</name>
    <dbReference type="NCBI Taxonomy" id="47715"/>
    <lineage>
        <taxon>Bacteria</taxon>
        <taxon>Bacillati</taxon>
        <taxon>Bacillota</taxon>
        <taxon>Bacilli</taxon>
        <taxon>Lactobacillales</taxon>
        <taxon>Lactobacillaceae</taxon>
        <taxon>Lacticaseibacillus</taxon>
    </lineage>
</organism>
<comment type="caution">
    <text evidence="1">The sequence shown here is derived from an EMBL/GenBank/DDBJ whole genome shotgun (WGS) entry which is preliminary data.</text>
</comment>
<accession>A0AAP8LV55</accession>
<evidence type="ECO:0000313" key="1">
    <source>
        <dbReference type="EMBL" id="PLA55754.1"/>
    </source>
</evidence>
<evidence type="ECO:0000313" key="2">
    <source>
        <dbReference type="Proteomes" id="UP000234212"/>
    </source>
</evidence>